<organism evidence="4 5">
    <name type="scientific">Gottfriedia acidiceleris</name>
    <dbReference type="NCBI Taxonomy" id="371036"/>
    <lineage>
        <taxon>Bacteria</taxon>
        <taxon>Bacillati</taxon>
        <taxon>Bacillota</taxon>
        <taxon>Bacilli</taxon>
        <taxon>Bacillales</taxon>
        <taxon>Bacillaceae</taxon>
        <taxon>Gottfriedia</taxon>
    </lineage>
</organism>
<dbReference type="PRINTS" id="PR00757">
    <property type="entry name" value="AMINEOXDASEF"/>
</dbReference>
<dbReference type="Gene3D" id="1.10.405.10">
    <property type="entry name" value="Guanine Nucleotide Dissociation Inhibitor, domain 1"/>
    <property type="match status" value="1"/>
</dbReference>
<dbReference type="Pfam" id="PF01593">
    <property type="entry name" value="Amino_oxidase"/>
    <property type="match status" value="1"/>
</dbReference>
<proteinExistence type="predicted"/>
<evidence type="ECO:0000313" key="5">
    <source>
        <dbReference type="Proteomes" id="UP000830639"/>
    </source>
</evidence>
<dbReference type="SUPFAM" id="SSF54373">
    <property type="entry name" value="FAD-linked reductases, C-terminal domain"/>
    <property type="match status" value="1"/>
</dbReference>
<dbReference type="RefSeq" id="WP_248269319.1">
    <property type="nucleotide sequence ID" value="NZ_CP096034.1"/>
</dbReference>
<evidence type="ECO:0000256" key="2">
    <source>
        <dbReference type="ARBA" id="ARBA00023002"/>
    </source>
</evidence>
<accession>A0ABY4JVR9</accession>
<dbReference type="Gene3D" id="3.90.660.10">
    <property type="match status" value="1"/>
</dbReference>
<dbReference type="InterPro" id="IPR001613">
    <property type="entry name" value="Flavin_amine_oxidase"/>
</dbReference>
<comment type="cofactor">
    <cofactor evidence="1">
        <name>FAD</name>
        <dbReference type="ChEBI" id="CHEBI:57692"/>
    </cofactor>
</comment>
<dbReference type="InterPro" id="IPR002937">
    <property type="entry name" value="Amino_oxidase"/>
</dbReference>
<dbReference type="InterPro" id="IPR050281">
    <property type="entry name" value="Flavin_monoamine_oxidase"/>
</dbReference>
<evidence type="ECO:0000313" key="4">
    <source>
        <dbReference type="EMBL" id="UPM56420.1"/>
    </source>
</evidence>
<gene>
    <name evidence="4" type="ORF">MY490_04350</name>
</gene>
<protein>
    <submittedName>
        <fullName evidence="4">Flavin monoamine oxidase family protein</fullName>
    </submittedName>
</protein>
<dbReference type="Proteomes" id="UP000830639">
    <property type="component" value="Chromosome"/>
</dbReference>
<dbReference type="PANTHER" id="PTHR10742:SF342">
    <property type="entry name" value="AMINE OXIDASE"/>
    <property type="match status" value="1"/>
</dbReference>
<name>A0ABY4JVR9_9BACI</name>
<dbReference type="InterPro" id="IPR036188">
    <property type="entry name" value="FAD/NAD-bd_sf"/>
</dbReference>
<dbReference type="EMBL" id="CP096034">
    <property type="protein sequence ID" value="UPM56420.1"/>
    <property type="molecule type" value="Genomic_DNA"/>
</dbReference>
<sequence>MINIIQNGLTKTGSSKSVIIIGGGISGLVSASLLKEAGHQVTIIEANRRIGGRIYTKREPFLDYQYVDLGAMRIPSIHHLTFALINKLNLQVNEFINSTPNDLIYANNVLTNQKTYESNPDILKYSVAPNEKGKTAVELLLSAVGPVIDFINQDPIKNWKIIIDKYDQYSMENFLKYNPIGTSLSTGAIDMIKTIVGLEGFPELGFTAILREVIVLLTPNLKLYEITGGTDYLVRAFLPQLRDNIILNERVTRIIQGNSKVTIHTENEILTRQKQYECDYVISTIPFSLFNFVDIFPYESISDIKWKVIRELHYADSTKIAIQFRTKFWEKLGLVGGKLTTDLPIKFSYFPSHDFGFETGIMLASYTWEDDATIWDSMKNNKRIDKALANLSIIFGDVVYKEFLVGYSQSWTQFSFSGGAFVMYKPNQQRELGPFISTPEGRIHFGGSHASSTPGWVQGAIESGIRTANEVNNL</sequence>
<evidence type="ECO:0000256" key="1">
    <source>
        <dbReference type="ARBA" id="ARBA00001974"/>
    </source>
</evidence>
<keyword evidence="2" id="KW-0560">Oxidoreductase</keyword>
<dbReference type="SUPFAM" id="SSF51905">
    <property type="entry name" value="FAD/NAD(P)-binding domain"/>
    <property type="match status" value="1"/>
</dbReference>
<feature type="domain" description="Amine oxidase" evidence="3">
    <location>
        <begin position="25"/>
        <end position="471"/>
    </location>
</feature>
<evidence type="ECO:0000259" key="3">
    <source>
        <dbReference type="Pfam" id="PF01593"/>
    </source>
</evidence>
<keyword evidence="5" id="KW-1185">Reference proteome</keyword>
<dbReference type="Gene3D" id="3.50.50.60">
    <property type="entry name" value="FAD/NAD(P)-binding domain"/>
    <property type="match status" value="1"/>
</dbReference>
<reference evidence="4 5" key="1">
    <citation type="submission" date="2022-04" db="EMBL/GenBank/DDBJ databases">
        <title>Mechanism of arsenic methylation and mitigation arsenic toxicity by Bacillus sp. LH14 from an Arsenic-Contaminated Paddy Soil.</title>
        <authorList>
            <person name="Wang D."/>
        </authorList>
    </citation>
    <scope>NUCLEOTIDE SEQUENCE [LARGE SCALE GENOMIC DNA]</scope>
    <source>
        <strain evidence="4 5">LH14</strain>
    </source>
</reference>
<dbReference type="PANTHER" id="PTHR10742">
    <property type="entry name" value="FLAVIN MONOAMINE OXIDASE"/>
    <property type="match status" value="1"/>
</dbReference>